<evidence type="ECO:0000256" key="1">
    <source>
        <dbReference type="SAM" id="MobiDB-lite"/>
    </source>
</evidence>
<evidence type="ECO:0000313" key="2">
    <source>
        <dbReference type="EMBL" id="APC43321.1"/>
    </source>
</evidence>
<sequence length="214" mass="22904">MSLGTLFSSQGSRASFAVTPCEGSYSVRLALPGCSFWSYSTSFPVGVQLVLPAGGAGSCCLAGSYCTGSLRAVQVVLRLTWDRSVRISCAPFAPAVRCGANRSRCLAELDSTRCRAAVQLGSECSRWPLTCDRTSTGLASRSVLRSGHSLHSLAQRCQVESHRRRSEPVSTWSESSSLASLRARLRLSQGLPGPTVQGWTEDARQAREGSSLRL</sequence>
<keyword evidence="3" id="KW-1185">Reference proteome</keyword>
<proteinExistence type="predicted"/>
<dbReference type="EMBL" id="KX815338">
    <property type="protein sequence ID" value="APC43321.1"/>
    <property type="molecule type" value="Genomic_DNA"/>
</dbReference>
<accession>A0A1J0GQE3</accession>
<organism evidence="2 3">
    <name type="scientific">Streptomyces phage Joe</name>
    <dbReference type="NCBI Taxonomy" id="1913034"/>
    <lineage>
        <taxon>Viruses</taxon>
        <taxon>Duplodnaviria</taxon>
        <taxon>Heunggongvirae</taxon>
        <taxon>Uroviricota</taxon>
        <taxon>Caudoviricetes</taxon>
        <taxon>Arquatrovirinae</taxon>
        <taxon>Camvirus</taxon>
        <taxon>Camvirus joe</taxon>
    </lineage>
</organism>
<protein>
    <submittedName>
        <fullName evidence="2">Uncharacterized protein</fullName>
    </submittedName>
</protein>
<feature type="region of interest" description="Disordered" evidence="1">
    <location>
        <begin position="192"/>
        <end position="214"/>
    </location>
</feature>
<reference evidence="2 3" key="1">
    <citation type="submission" date="2016-09" db="EMBL/GenBank/DDBJ databases">
        <title>DNA sequence of the Streptomyces Phage Joe and characterization of phiJoe genome integration and excision.</title>
        <authorList>
            <person name="Fogg P.C.M."/>
            <person name="Haley J.A."/>
            <person name="Margaret S.C.M."/>
        </authorList>
    </citation>
    <scope>NUCLEOTIDE SEQUENCE [LARGE SCALE GENOMIC DNA]</scope>
</reference>
<dbReference type="Proteomes" id="UP000225416">
    <property type="component" value="Segment"/>
</dbReference>
<gene>
    <name evidence="2" type="ORF">Joe_81</name>
</gene>
<evidence type="ECO:0000313" key="3">
    <source>
        <dbReference type="Proteomes" id="UP000225416"/>
    </source>
</evidence>
<name>A0A1J0GQE3_9CAUD</name>